<keyword evidence="4" id="KW-1185">Reference proteome</keyword>
<dbReference type="Pfam" id="PF00723">
    <property type="entry name" value="Glyco_hydro_15"/>
    <property type="match status" value="1"/>
</dbReference>
<dbReference type="Proteomes" id="UP001500897">
    <property type="component" value="Unassembled WGS sequence"/>
</dbReference>
<dbReference type="EMBL" id="BAAANS010000044">
    <property type="protein sequence ID" value="GAA2112765.1"/>
    <property type="molecule type" value="Genomic_DNA"/>
</dbReference>
<gene>
    <name evidence="3" type="ORF">GCM10009759_55840</name>
</gene>
<dbReference type="SUPFAM" id="SSF48208">
    <property type="entry name" value="Six-hairpin glycosidases"/>
    <property type="match status" value="1"/>
</dbReference>
<dbReference type="PANTHER" id="PTHR31616">
    <property type="entry name" value="TREHALASE"/>
    <property type="match status" value="1"/>
</dbReference>
<feature type="domain" description="Trehalase-like N-terminal" evidence="2">
    <location>
        <begin position="14"/>
        <end position="123"/>
    </location>
</feature>
<accession>A0ABN2XLR8</accession>
<reference evidence="3 4" key="1">
    <citation type="journal article" date="2019" name="Int. J. Syst. Evol. Microbiol.">
        <title>The Global Catalogue of Microorganisms (GCM) 10K type strain sequencing project: providing services to taxonomists for standard genome sequencing and annotation.</title>
        <authorList>
            <consortium name="The Broad Institute Genomics Platform"/>
            <consortium name="The Broad Institute Genome Sequencing Center for Infectious Disease"/>
            <person name="Wu L."/>
            <person name="Ma J."/>
        </authorList>
    </citation>
    <scope>NUCLEOTIDE SEQUENCE [LARGE SCALE GENOMIC DNA]</scope>
    <source>
        <strain evidence="3 4">JCM 14559</strain>
    </source>
</reference>
<evidence type="ECO:0000259" key="2">
    <source>
        <dbReference type="Pfam" id="PF19291"/>
    </source>
</evidence>
<evidence type="ECO:0000313" key="3">
    <source>
        <dbReference type="EMBL" id="GAA2112765.1"/>
    </source>
</evidence>
<comment type="caution">
    <text evidence="3">The sequence shown here is derived from an EMBL/GenBank/DDBJ whole genome shotgun (WGS) entry which is preliminary data.</text>
</comment>
<dbReference type="PANTHER" id="PTHR31616:SF10">
    <property type="entry name" value="TREHALASE"/>
    <property type="match status" value="1"/>
</dbReference>
<feature type="domain" description="GH15-like" evidence="1">
    <location>
        <begin position="239"/>
        <end position="578"/>
    </location>
</feature>
<dbReference type="Pfam" id="PF19291">
    <property type="entry name" value="TREH_N"/>
    <property type="match status" value="1"/>
</dbReference>
<dbReference type="Gene3D" id="1.50.10.10">
    <property type="match status" value="1"/>
</dbReference>
<organism evidence="3 4">
    <name type="scientific">Kitasatospora saccharophila</name>
    <dbReference type="NCBI Taxonomy" id="407973"/>
    <lineage>
        <taxon>Bacteria</taxon>
        <taxon>Bacillati</taxon>
        <taxon>Actinomycetota</taxon>
        <taxon>Actinomycetes</taxon>
        <taxon>Kitasatosporales</taxon>
        <taxon>Streptomycetaceae</taxon>
        <taxon>Kitasatospora</taxon>
    </lineage>
</organism>
<dbReference type="RefSeq" id="WP_344555850.1">
    <property type="nucleotide sequence ID" value="NZ_BAAANS010000044.1"/>
</dbReference>
<protein>
    <submittedName>
        <fullName evidence="3">Glycoside hydrolase family 15 protein</fullName>
    </submittedName>
</protein>
<name>A0ABN2XLR8_9ACTN</name>
<dbReference type="GO" id="GO:0016787">
    <property type="term" value="F:hydrolase activity"/>
    <property type="evidence" value="ECO:0007669"/>
    <property type="project" value="UniProtKB-KW"/>
</dbReference>
<dbReference type="InterPro" id="IPR011613">
    <property type="entry name" value="GH15-like"/>
</dbReference>
<dbReference type="InterPro" id="IPR012341">
    <property type="entry name" value="6hp_glycosidase-like_sf"/>
</dbReference>
<dbReference type="InterPro" id="IPR008928">
    <property type="entry name" value="6-hairpin_glycosidase_sf"/>
</dbReference>
<keyword evidence="3" id="KW-0378">Hydrolase</keyword>
<proteinExistence type="predicted"/>
<dbReference type="InterPro" id="IPR045582">
    <property type="entry name" value="Trehalase-like_N"/>
</dbReference>
<sequence length="585" mass="62501">MPAASRPCAPPAPHPLRDYALLADGRRGALLDPDGVLGWLCAPRWDSDAVLSSLIGGPGWFGLTPTGTYVPGGRYEDGGLVHRSRWVTRGGVVECREALARPAEPHRVVLLRRVLAVDGPAELDVSLHLAAGFGTAPATGPERDAAGRWTLRTGPLHARLTGLPEARPERCGGLHAVLRVAPGASYDLVLELADRPLREAPPDPDRAWAATGAAWAADVPPLDELAGLPGRRDARHAHAVLTGLTGPDGGTVAAATTSLPERAEQGRNYDYRYVWIRDQAYIGQAVAARGPHPLLAGSARFVTARLLTDGPRLAPAYTVDGGPVPDLRRLELPGYPGGFDVAGNRVNRQFQLDGFGESLLLLAAAARHDQLDADGHRAARVAVEAIAARYREADSGIWEIHPDHWTHSRLTCAAGLRAAADALRRPDWLPLAERLTAAALTDSLHSGGRWQRSPTDPAVDAALLLPALRGAVPPRARPSRATLAAVLADLADDHHCYRFRHAPGPLAEAEGAFLLCGFLVSLSHLAQGNLPEALRWYERNRAACGPPGLYAEEYDIAQRQLRGNLPQAFVHALLLETATRLAPAL</sequence>
<evidence type="ECO:0000259" key="1">
    <source>
        <dbReference type="Pfam" id="PF00723"/>
    </source>
</evidence>
<evidence type="ECO:0000313" key="4">
    <source>
        <dbReference type="Proteomes" id="UP001500897"/>
    </source>
</evidence>